<evidence type="ECO:0000313" key="2">
    <source>
        <dbReference type="EMBL" id="SFS18985.1"/>
    </source>
</evidence>
<keyword evidence="1" id="KW-1133">Transmembrane helix</keyword>
<evidence type="ECO:0000313" key="3">
    <source>
        <dbReference type="Proteomes" id="UP000198926"/>
    </source>
</evidence>
<organism evidence="2 3">
    <name type="scientific">Yoonia litorea</name>
    <dbReference type="NCBI Taxonomy" id="1123755"/>
    <lineage>
        <taxon>Bacteria</taxon>
        <taxon>Pseudomonadati</taxon>
        <taxon>Pseudomonadota</taxon>
        <taxon>Alphaproteobacteria</taxon>
        <taxon>Rhodobacterales</taxon>
        <taxon>Paracoccaceae</taxon>
        <taxon>Yoonia</taxon>
    </lineage>
</organism>
<name>A0A1I6MTG8_9RHOB</name>
<gene>
    <name evidence="2" type="ORF">SAMN05444714_2069</name>
</gene>
<dbReference type="Proteomes" id="UP000198926">
    <property type="component" value="Unassembled WGS sequence"/>
</dbReference>
<accession>A0A1I6MTG8</accession>
<keyword evidence="3" id="KW-1185">Reference proteome</keyword>
<evidence type="ECO:0000256" key="1">
    <source>
        <dbReference type="SAM" id="Phobius"/>
    </source>
</evidence>
<dbReference type="RefSeq" id="WP_090207919.1">
    <property type="nucleotide sequence ID" value="NZ_FOZM01000002.1"/>
</dbReference>
<protein>
    <recommendedName>
        <fullName evidence="4">NfeD-like C-terminal, partner-binding</fullName>
    </recommendedName>
</protein>
<dbReference type="EMBL" id="FOZM01000002">
    <property type="protein sequence ID" value="SFS18985.1"/>
    <property type="molecule type" value="Genomic_DNA"/>
</dbReference>
<proteinExistence type="predicted"/>
<feature type="transmembrane region" description="Helical" evidence="1">
    <location>
        <begin position="7"/>
        <end position="30"/>
    </location>
</feature>
<keyword evidence="1" id="KW-0812">Transmembrane</keyword>
<sequence>MMLWMQWWVWMAAALALATLEVLIPGYIFLGFAVGAAVMGLLMLFGISAGGLALTLAIFAGLSLLSYLAMRKFFGLRSGQVKIWDTDINDNK</sequence>
<dbReference type="OrthoDB" id="7745385at2"/>
<evidence type="ECO:0008006" key="4">
    <source>
        <dbReference type="Google" id="ProtNLM"/>
    </source>
</evidence>
<dbReference type="STRING" id="1123755.SAMN05444714_2069"/>
<keyword evidence="1" id="KW-0472">Membrane</keyword>
<reference evidence="2 3" key="1">
    <citation type="submission" date="2016-10" db="EMBL/GenBank/DDBJ databases">
        <authorList>
            <person name="de Groot N.N."/>
        </authorList>
    </citation>
    <scope>NUCLEOTIDE SEQUENCE [LARGE SCALE GENOMIC DNA]</scope>
    <source>
        <strain evidence="2 3">DSM 29433</strain>
    </source>
</reference>
<feature type="transmembrane region" description="Helical" evidence="1">
    <location>
        <begin position="36"/>
        <end position="69"/>
    </location>
</feature>
<dbReference type="AlphaFoldDB" id="A0A1I6MTG8"/>